<dbReference type="Gene3D" id="2.160.10.10">
    <property type="entry name" value="Hexapeptide repeat proteins"/>
    <property type="match status" value="1"/>
</dbReference>
<dbReference type="Proteomes" id="UP001454086">
    <property type="component" value="Unassembled WGS sequence"/>
</dbReference>
<organism evidence="1 2">
    <name type="scientific">Enterocloster hominis</name>
    <name type="common">ex Hitch et al. 2024</name>
    <dbReference type="NCBI Taxonomy" id="1917870"/>
    <lineage>
        <taxon>Bacteria</taxon>
        <taxon>Bacillati</taxon>
        <taxon>Bacillota</taxon>
        <taxon>Clostridia</taxon>
        <taxon>Lachnospirales</taxon>
        <taxon>Lachnospiraceae</taxon>
        <taxon>Enterocloster</taxon>
    </lineage>
</organism>
<gene>
    <name evidence="1" type="ORF">WMQ36_19890</name>
</gene>
<dbReference type="EMBL" id="JBBMFM010000094">
    <property type="protein sequence ID" value="MEQ2427229.1"/>
    <property type="molecule type" value="Genomic_DNA"/>
</dbReference>
<reference evidence="1 2" key="1">
    <citation type="submission" date="2024-03" db="EMBL/GenBank/DDBJ databases">
        <title>Human intestinal bacterial collection.</title>
        <authorList>
            <person name="Pauvert C."/>
            <person name="Hitch T.C.A."/>
            <person name="Clavel T."/>
        </authorList>
    </citation>
    <scope>NUCLEOTIDE SEQUENCE [LARGE SCALE GENOMIC DNA]</scope>
    <source>
        <strain evidence="1 2">CLA-SR-H021</strain>
    </source>
</reference>
<dbReference type="InterPro" id="IPR011004">
    <property type="entry name" value="Trimer_LpxA-like_sf"/>
</dbReference>
<dbReference type="SUPFAM" id="SSF51161">
    <property type="entry name" value="Trimeric LpxA-like enzymes"/>
    <property type="match status" value="1"/>
</dbReference>
<accession>A0ABV1DDK2</accession>
<dbReference type="PANTHER" id="PTHR23416">
    <property type="entry name" value="SIALIC ACID SYNTHASE-RELATED"/>
    <property type="match status" value="1"/>
</dbReference>
<dbReference type="RefSeq" id="WP_150846434.1">
    <property type="nucleotide sequence ID" value="NZ_JBBMFM010000094.1"/>
</dbReference>
<dbReference type="InterPro" id="IPR051159">
    <property type="entry name" value="Hexapeptide_acetyltransf"/>
</dbReference>
<keyword evidence="2" id="KW-1185">Reference proteome</keyword>
<name>A0ABV1DDK2_9FIRM</name>
<evidence type="ECO:0000313" key="2">
    <source>
        <dbReference type="Proteomes" id="UP001454086"/>
    </source>
</evidence>
<comment type="caution">
    <text evidence="1">The sequence shown here is derived from an EMBL/GenBank/DDBJ whole genome shotgun (WGS) entry which is preliminary data.</text>
</comment>
<evidence type="ECO:0008006" key="3">
    <source>
        <dbReference type="Google" id="ProtNLM"/>
    </source>
</evidence>
<proteinExistence type="predicted"/>
<protein>
    <recommendedName>
        <fullName evidence="3">Acyltransferase</fullName>
    </recommendedName>
</protein>
<sequence>MINGDSIIICSKRIEFGDGCLISWGLQIMDTDFHSIYDCCGQVTNQNKEIVIGDNCWIGSKCNILKGTRLPSNTIVALGGTITKQFTEEHCVICNNQVIKKEVNWRK</sequence>
<evidence type="ECO:0000313" key="1">
    <source>
        <dbReference type="EMBL" id="MEQ2427229.1"/>
    </source>
</evidence>